<dbReference type="Pfam" id="PF00849">
    <property type="entry name" value="PseudoU_synth_2"/>
    <property type="match status" value="1"/>
</dbReference>
<dbReference type="PROSITE" id="PS50889">
    <property type="entry name" value="S4"/>
    <property type="match status" value="1"/>
</dbReference>
<evidence type="ECO:0000313" key="8">
    <source>
        <dbReference type="Proteomes" id="UP001315967"/>
    </source>
</evidence>
<dbReference type="RefSeq" id="WP_313794015.1">
    <property type="nucleotide sequence ID" value="NZ_CP102453.1"/>
</dbReference>
<comment type="catalytic activity">
    <reaction evidence="1 5">
        <text>a uridine in RNA = a pseudouridine in RNA</text>
        <dbReference type="Rhea" id="RHEA:48348"/>
        <dbReference type="Rhea" id="RHEA-COMP:12068"/>
        <dbReference type="Rhea" id="RHEA-COMP:12069"/>
        <dbReference type="ChEBI" id="CHEBI:65314"/>
        <dbReference type="ChEBI" id="CHEBI:65315"/>
    </reaction>
</comment>
<proteinExistence type="inferred from homology"/>
<evidence type="ECO:0000259" key="6">
    <source>
        <dbReference type="SMART" id="SM00363"/>
    </source>
</evidence>
<dbReference type="InterPro" id="IPR006225">
    <property type="entry name" value="PsdUridine_synth_RluC/D"/>
</dbReference>
<reference evidence="7 8" key="1">
    <citation type="submission" date="2022-08" db="EMBL/GenBank/DDBJ databases">
        <title>Aerococcaceae sp. nov isolated from spoiled eye mask.</title>
        <authorList>
            <person name="Zhou G."/>
            <person name="Xie X.-B."/>
            <person name="Shi Q.-S."/>
            <person name="Wang Y.-S."/>
            <person name="Wen X."/>
            <person name="Peng H."/>
            <person name="Yang X.-J."/>
            <person name="Tao H.-B."/>
            <person name="Huang X.-M."/>
        </authorList>
    </citation>
    <scope>NUCLEOTIDE SEQUENCE [LARGE SCALE GENOMIC DNA]</scope>
    <source>
        <strain evidence="8">DM20194951</strain>
    </source>
</reference>
<evidence type="ECO:0000256" key="4">
    <source>
        <dbReference type="PROSITE-ProRule" id="PRU00182"/>
    </source>
</evidence>
<dbReference type="PANTHER" id="PTHR21600:SF44">
    <property type="entry name" value="RIBOSOMAL LARGE SUBUNIT PSEUDOURIDINE SYNTHASE D"/>
    <property type="match status" value="1"/>
</dbReference>
<evidence type="ECO:0000313" key="7">
    <source>
        <dbReference type="EMBL" id="UUX34514.1"/>
    </source>
</evidence>
<dbReference type="PANTHER" id="PTHR21600">
    <property type="entry name" value="MITOCHONDRIAL RNA PSEUDOURIDINE SYNTHASE"/>
    <property type="match status" value="1"/>
</dbReference>
<dbReference type="PROSITE" id="PS01129">
    <property type="entry name" value="PSI_RLU"/>
    <property type="match status" value="1"/>
</dbReference>
<dbReference type="SUPFAM" id="SSF55174">
    <property type="entry name" value="Alpha-L RNA-binding motif"/>
    <property type="match status" value="1"/>
</dbReference>
<sequence length="323" mass="36238">MTEKRQLKGEKGRLDTVLAQLINQSRSSIQKLIKEGSVLVNGVTEKANFQLNGDEEITYSIPTAAILDDETIELVGEDIPLDIVYEDDSVIVINKARGIVVHPSKGHTKGTLVNALIYYLSQAKLSSGTDNYRPGIVHRIDKDTSGLLVVAKNNETHQKLSDQLADHTMARIYVALVHGVVQADEGTIEVPLKRDPNDRLRWSAHKEGKVAVTHFKVLQRFEQATLVELNLETGRTHQIRVHMEYIGHPIVGDPIYRRGIVKSTKHPLTQMDQGQMLHAQSLRFIHPKTNQTVQFTRELPADMLTIIHNLEHGKEGESNVNKQ</sequence>
<name>A0ABY5P7J2_9LACT</name>
<organism evidence="7 8">
    <name type="scientific">Fundicoccus culcitae</name>
    <dbReference type="NCBI Taxonomy" id="2969821"/>
    <lineage>
        <taxon>Bacteria</taxon>
        <taxon>Bacillati</taxon>
        <taxon>Bacillota</taxon>
        <taxon>Bacilli</taxon>
        <taxon>Lactobacillales</taxon>
        <taxon>Aerococcaceae</taxon>
        <taxon>Fundicoccus</taxon>
    </lineage>
</organism>
<dbReference type="InterPro" id="IPR002942">
    <property type="entry name" value="S4_RNA-bd"/>
</dbReference>
<dbReference type="CDD" id="cd00165">
    <property type="entry name" value="S4"/>
    <property type="match status" value="1"/>
</dbReference>
<dbReference type="EC" id="5.4.99.-" evidence="5"/>
<evidence type="ECO:0000256" key="5">
    <source>
        <dbReference type="RuleBase" id="RU362028"/>
    </source>
</evidence>
<comment type="similarity">
    <text evidence="2 5">Belongs to the pseudouridine synthase RluA family.</text>
</comment>
<evidence type="ECO:0000256" key="1">
    <source>
        <dbReference type="ARBA" id="ARBA00000073"/>
    </source>
</evidence>
<dbReference type="EMBL" id="CP102453">
    <property type="protein sequence ID" value="UUX34514.1"/>
    <property type="molecule type" value="Genomic_DNA"/>
</dbReference>
<evidence type="ECO:0000256" key="2">
    <source>
        <dbReference type="ARBA" id="ARBA00010876"/>
    </source>
</evidence>
<protein>
    <recommendedName>
        <fullName evidence="5">Pseudouridine synthase</fullName>
        <ecNumber evidence="5">5.4.99.-</ecNumber>
    </recommendedName>
</protein>
<evidence type="ECO:0000256" key="3">
    <source>
        <dbReference type="ARBA" id="ARBA00023235"/>
    </source>
</evidence>
<accession>A0ABY5P7J2</accession>
<dbReference type="InterPro" id="IPR006145">
    <property type="entry name" value="PsdUridine_synth_RsuA/RluA"/>
</dbReference>
<dbReference type="InterPro" id="IPR006224">
    <property type="entry name" value="PsdUridine_synth_RluA-like_CS"/>
</dbReference>
<keyword evidence="8" id="KW-1185">Reference proteome</keyword>
<dbReference type="InterPro" id="IPR036986">
    <property type="entry name" value="S4_RNA-bd_sf"/>
</dbReference>
<keyword evidence="4" id="KW-0694">RNA-binding</keyword>
<dbReference type="SUPFAM" id="SSF55120">
    <property type="entry name" value="Pseudouridine synthase"/>
    <property type="match status" value="1"/>
</dbReference>
<gene>
    <name evidence="7" type="ORF">NRE15_02365</name>
</gene>
<dbReference type="Pfam" id="PF01479">
    <property type="entry name" value="S4"/>
    <property type="match status" value="1"/>
</dbReference>
<dbReference type="Proteomes" id="UP001315967">
    <property type="component" value="Chromosome"/>
</dbReference>
<dbReference type="InterPro" id="IPR020103">
    <property type="entry name" value="PsdUridine_synth_cat_dom_sf"/>
</dbReference>
<dbReference type="Gene3D" id="3.10.290.10">
    <property type="entry name" value="RNA-binding S4 domain"/>
    <property type="match status" value="1"/>
</dbReference>
<dbReference type="CDD" id="cd02869">
    <property type="entry name" value="PseudoU_synth_RluA_like"/>
    <property type="match status" value="1"/>
</dbReference>
<dbReference type="InterPro" id="IPR050188">
    <property type="entry name" value="RluA_PseudoU_synthase"/>
</dbReference>
<dbReference type="SMART" id="SM00363">
    <property type="entry name" value="S4"/>
    <property type="match status" value="1"/>
</dbReference>
<keyword evidence="3 5" id="KW-0413">Isomerase</keyword>
<comment type="function">
    <text evidence="5">Responsible for synthesis of pseudouridine from uracil.</text>
</comment>
<dbReference type="Gene3D" id="3.30.2350.10">
    <property type="entry name" value="Pseudouridine synthase"/>
    <property type="match status" value="1"/>
</dbReference>
<dbReference type="NCBIfam" id="TIGR00005">
    <property type="entry name" value="rluA_subfam"/>
    <property type="match status" value="1"/>
</dbReference>
<feature type="domain" description="RNA-binding S4" evidence="6">
    <location>
        <begin position="12"/>
        <end position="80"/>
    </location>
</feature>